<dbReference type="InterPro" id="IPR029787">
    <property type="entry name" value="Nucleotide_cyclase"/>
</dbReference>
<dbReference type="InterPro" id="IPR052155">
    <property type="entry name" value="Biofilm_reg_signaling"/>
</dbReference>
<dbReference type="InterPro" id="IPR035965">
    <property type="entry name" value="PAS-like_dom_sf"/>
</dbReference>
<dbReference type="Gene3D" id="3.30.450.20">
    <property type="entry name" value="PAS domain"/>
    <property type="match status" value="1"/>
</dbReference>
<dbReference type="SMART" id="SM00091">
    <property type="entry name" value="PAS"/>
    <property type="match status" value="1"/>
</dbReference>
<dbReference type="CDD" id="cd01948">
    <property type="entry name" value="EAL"/>
    <property type="match status" value="1"/>
</dbReference>
<dbReference type="PANTHER" id="PTHR44757:SF2">
    <property type="entry name" value="BIOFILM ARCHITECTURE MAINTENANCE PROTEIN MBAA"/>
    <property type="match status" value="1"/>
</dbReference>
<dbReference type="PROSITE" id="PS50883">
    <property type="entry name" value="EAL"/>
    <property type="match status" value="1"/>
</dbReference>
<dbReference type="RefSeq" id="WP_208674231.1">
    <property type="nucleotide sequence ID" value="NZ_CP030139.2"/>
</dbReference>
<dbReference type="SUPFAM" id="SSF55785">
    <property type="entry name" value="PYP-like sensor domain (PAS domain)"/>
    <property type="match status" value="1"/>
</dbReference>
<dbReference type="InterPro" id="IPR043128">
    <property type="entry name" value="Rev_trsase/Diguanyl_cyclase"/>
</dbReference>
<organism evidence="3 4">
    <name type="scientific">Synechococcus elongatus PCC 11801</name>
    <dbReference type="NCBI Taxonomy" id="2219813"/>
    <lineage>
        <taxon>Bacteria</taxon>
        <taxon>Bacillati</taxon>
        <taxon>Cyanobacteriota</taxon>
        <taxon>Cyanophyceae</taxon>
        <taxon>Synechococcales</taxon>
        <taxon>Synechococcaceae</taxon>
        <taxon>Synechococcus</taxon>
    </lineage>
</organism>
<dbReference type="Pfam" id="PF00990">
    <property type="entry name" value="GGDEF"/>
    <property type="match status" value="1"/>
</dbReference>
<proteinExistence type="predicted"/>
<dbReference type="Gene3D" id="3.20.20.450">
    <property type="entry name" value="EAL domain"/>
    <property type="match status" value="1"/>
</dbReference>
<dbReference type="Proteomes" id="UP000267249">
    <property type="component" value="Chromosome"/>
</dbReference>
<protein>
    <submittedName>
        <fullName evidence="3">EAL domain-containing protein</fullName>
    </submittedName>
</protein>
<evidence type="ECO:0000313" key="4">
    <source>
        <dbReference type="Proteomes" id="UP000267249"/>
    </source>
</evidence>
<dbReference type="InterPro" id="IPR001633">
    <property type="entry name" value="EAL_dom"/>
</dbReference>
<dbReference type="SUPFAM" id="SSF55073">
    <property type="entry name" value="Nucleotide cyclase"/>
    <property type="match status" value="1"/>
</dbReference>
<dbReference type="NCBIfam" id="TIGR00254">
    <property type="entry name" value="GGDEF"/>
    <property type="match status" value="1"/>
</dbReference>
<evidence type="ECO:0000259" key="1">
    <source>
        <dbReference type="PROSITE" id="PS50883"/>
    </source>
</evidence>
<feature type="domain" description="GGDEF" evidence="2">
    <location>
        <begin position="283"/>
        <end position="416"/>
    </location>
</feature>
<evidence type="ECO:0000259" key="2">
    <source>
        <dbReference type="PROSITE" id="PS50887"/>
    </source>
</evidence>
<feature type="domain" description="EAL" evidence="1">
    <location>
        <begin position="425"/>
        <end position="680"/>
    </location>
</feature>
<dbReference type="EMBL" id="CP030139">
    <property type="protein sequence ID" value="AZB73414.1"/>
    <property type="molecule type" value="Genomic_DNA"/>
</dbReference>
<dbReference type="InterPro" id="IPR035919">
    <property type="entry name" value="EAL_sf"/>
</dbReference>
<dbReference type="AlphaFoldDB" id="A0AAN1UV85"/>
<dbReference type="InterPro" id="IPR000014">
    <property type="entry name" value="PAS"/>
</dbReference>
<sequence length="687" mass="77194">MPTVLFRLITAPDLGWHLEQWLDPQKLWCQSLQGAPVEQLWQNSPISQAWQNSFVQAIQSWDVWQHRGPLCTGVFEREWRLLAYPYPLENGHYSYLGSLQITPVRTNDKDCDNDVPDGESRLSTLLLDRLRLQELAIDHSSDLMLRCNSQGLITWANQALLERQNKSIDALIGTDFTQLRTQPTERHLLLQELRQGQLIEGKIEYQTEDKEFYLVQEKLLPVLTDDGELESIVIVQQDLTWQAAAEIRTQQQLQTDALTGLPNRKGMYRTIRHALSLVEEQNQPFALLRINLDRFQRVNDAAGYHFGDYLLRSLALNLRRVLGSSIELACLGGDEFAALLAPCFRETDAITLADEVRQAIALSGSLAAAAGISLTASIGIAFVDKNLSEEMVLDRANQAMYAAKRQGGNCTVVYHLPSHDSIRHEAALQFALRQAIAEQELKLAYQPIISLRTGKVVSLEALLRWNHPQFGYVSPALFIPLAEDSGQIESLGEWAVHEACRQLAEWSQQPVLAHLRVSVNCSFVDLKTERWITTVKSALQGSQLLPSKLIIEYTESAIAADPAAAIALSSYLQEIGVDVALDDFGSGYSSMAYLIQFQAQGLKIDRSLITPIAEDERSRAVVRSIIELAKRLGLKTTAEGVETLDQLQLLRAWNCDFAQGFYFSKPLLATDLPDFIHSHGNFLQDHW</sequence>
<dbReference type="Pfam" id="PF00563">
    <property type="entry name" value="EAL"/>
    <property type="match status" value="1"/>
</dbReference>
<dbReference type="SMART" id="SM00052">
    <property type="entry name" value="EAL"/>
    <property type="match status" value="1"/>
</dbReference>
<reference evidence="3 4" key="1">
    <citation type="journal article" date="2018" name="Sci. Rep.">
        <title>Genome Features and Biochemical Characteristics of a Robust, Fast Growing and Naturally Transformable Cyanobacterium Synechococcus elongatus PCC 11801 Isolated from India.</title>
        <authorList>
            <person name="Jaiswal D."/>
            <person name="Sengupta A."/>
            <person name="Sohoni S."/>
            <person name="Sengupta S."/>
            <person name="Phadnavis A.G."/>
            <person name="Pakrasi H.B."/>
            <person name="Wangikar P.P."/>
        </authorList>
    </citation>
    <scope>NUCLEOTIDE SEQUENCE [LARGE SCALE GENOMIC DNA]</scope>
    <source>
        <strain evidence="3 4">PCC 11801</strain>
    </source>
</reference>
<dbReference type="CDD" id="cd00130">
    <property type="entry name" value="PAS"/>
    <property type="match status" value="1"/>
</dbReference>
<accession>A0AAN1UV85</accession>
<gene>
    <name evidence="3" type="ORF">DOP62_12475</name>
</gene>
<dbReference type="SMART" id="SM00267">
    <property type="entry name" value="GGDEF"/>
    <property type="match status" value="1"/>
</dbReference>
<dbReference type="InterPro" id="IPR000160">
    <property type="entry name" value="GGDEF_dom"/>
</dbReference>
<dbReference type="CDD" id="cd01949">
    <property type="entry name" value="GGDEF"/>
    <property type="match status" value="1"/>
</dbReference>
<dbReference type="Pfam" id="PF13426">
    <property type="entry name" value="PAS_9"/>
    <property type="match status" value="1"/>
</dbReference>
<dbReference type="PROSITE" id="PS50887">
    <property type="entry name" value="GGDEF"/>
    <property type="match status" value="1"/>
</dbReference>
<dbReference type="Gene3D" id="3.30.70.270">
    <property type="match status" value="1"/>
</dbReference>
<evidence type="ECO:0000313" key="3">
    <source>
        <dbReference type="EMBL" id="AZB73414.1"/>
    </source>
</evidence>
<dbReference type="SUPFAM" id="SSF141868">
    <property type="entry name" value="EAL domain-like"/>
    <property type="match status" value="1"/>
</dbReference>
<name>A0AAN1UV85_SYNEL</name>
<dbReference type="PANTHER" id="PTHR44757">
    <property type="entry name" value="DIGUANYLATE CYCLASE DGCP"/>
    <property type="match status" value="1"/>
</dbReference>